<evidence type="ECO:0000313" key="2">
    <source>
        <dbReference type="EMBL" id="KAJ4829635.1"/>
    </source>
</evidence>
<evidence type="ECO:0000313" key="3">
    <source>
        <dbReference type="Proteomes" id="UP001141552"/>
    </source>
</evidence>
<name>A0A9Q0J6S3_9ROSI</name>
<organism evidence="2 3">
    <name type="scientific">Turnera subulata</name>
    <dbReference type="NCBI Taxonomy" id="218843"/>
    <lineage>
        <taxon>Eukaryota</taxon>
        <taxon>Viridiplantae</taxon>
        <taxon>Streptophyta</taxon>
        <taxon>Embryophyta</taxon>
        <taxon>Tracheophyta</taxon>
        <taxon>Spermatophyta</taxon>
        <taxon>Magnoliopsida</taxon>
        <taxon>eudicotyledons</taxon>
        <taxon>Gunneridae</taxon>
        <taxon>Pentapetalae</taxon>
        <taxon>rosids</taxon>
        <taxon>fabids</taxon>
        <taxon>Malpighiales</taxon>
        <taxon>Passifloraceae</taxon>
        <taxon>Turnera</taxon>
    </lineage>
</organism>
<comment type="caution">
    <text evidence="2">The sequence shown here is derived from an EMBL/GenBank/DDBJ whole genome shotgun (WGS) entry which is preliminary data.</text>
</comment>
<feature type="compositionally biased region" description="Basic residues" evidence="1">
    <location>
        <begin position="99"/>
        <end position="108"/>
    </location>
</feature>
<feature type="non-terminal residue" evidence="2">
    <location>
        <position position="117"/>
    </location>
</feature>
<feature type="region of interest" description="Disordered" evidence="1">
    <location>
        <begin position="40"/>
        <end position="117"/>
    </location>
</feature>
<accession>A0A9Q0J6S3</accession>
<dbReference type="Proteomes" id="UP001141552">
    <property type="component" value="Unassembled WGS sequence"/>
</dbReference>
<proteinExistence type="predicted"/>
<sequence>GVRSRYGEVLSSSLFKKKNPHSQLISTTLTSPLSLLSLLTGDATSPYSPSHRRGSPSLTVTVTGDYLSHSPQSSPSHRRRDVATSPCIPSPSREDPTSRHHSRGRHGSRPTSPPPPR</sequence>
<reference evidence="2" key="1">
    <citation type="submission" date="2022-02" db="EMBL/GenBank/DDBJ databases">
        <authorList>
            <person name="Henning P.M."/>
            <person name="McCubbin A.G."/>
            <person name="Shore J.S."/>
        </authorList>
    </citation>
    <scope>NUCLEOTIDE SEQUENCE</scope>
    <source>
        <strain evidence="2">F60SS</strain>
        <tissue evidence="2">Leaves</tissue>
    </source>
</reference>
<evidence type="ECO:0000256" key="1">
    <source>
        <dbReference type="SAM" id="MobiDB-lite"/>
    </source>
</evidence>
<dbReference type="AlphaFoldDB" id="A0A9Q0J6S3"/>
<gene>
    <name evidence="2" type="ORF">Tsubulata_029309</name>
</gene>
<dbReference type="EMBL" id="JAKUCV010005841">
    <property type="protein sequence ID" value="KAJ4829635.1"/>
    <property type="molecule type" value="Genomic_DNA"/>
</dbReference>
<feature type="region of interest" description="Disordered" evidence="1">
    <location>
        <begin position="1"/>
        <end position="22"/>
    </location>
</feature>
<keyword evidence="3" id="KW-1185">Reference proteome</keyword>
<protein>
    <submittedName>
        <fullName evidence="2">Uncharacterized protein</fullName>
    </submittedName>
</protein>
<feature type="non-terminal residue" evidence="2">
    <location>
        <position position="1"/>
    </location>
</feature>
<reference evidence="2" key="2">
    <citation type="journal article" date="2023" name="Plants (Basel)">
        <title>Annotation of the Turnera subulata (Passifloraceae) Draft Genome Reveals the S-Locus Evolved after the Divergence of Turneroideae from Passifloroideae in a Stepwise Manner.</title>
        <authorList>
            <person name="Henning P.M."/>
            <person name="Roalson E.H."/>
            <person name="Mir W."/>
            <person name="McCubbin A.G."/>
            <person name="Shore J.S."/>
        </authorList>
    </citation>
    <scope>NUCLEOTIDE SEQUENCE</scope>
    <source>
        <strain evidence="2">F60SS</strain>
    </source>
</reference>